<accession>A0A8S0VVS3</accession>
<dbReference type="EMBL" id="CDGJ01000066">
    <property type="protein sequence ID" value="CEJ07828.1"/>
    <property type="molecule type" value="Genomic_DNA"/>
</dbReference>
<dbReference type="EMBL" id="LR746496">
    <property type="protein sequence ID" value="CAA7600053.1"/>
    <property type="molecule type" value="Genomic_DNA"/>
</dbReference>
<reference evidence="2" key="1">
    <citation type="submission" date="2014-11" db="EMBL/GenBank/DDBJ databases">
        <authorList>
            <person name="Hornung B.V."/>
        </authorList>
    </citation>
    <scope>NUCLEOTIDE SEQUENCE</scope>
    <source>
        <strain evidence="2">INE</strain>
    </source>
</reference>
<dbReference type="AlphaFoldDB" id="A0A8S0VVS3"/>
<proteinExistence type="predicted"/>
<protein>
    <submittedName>
        <fullName evidence="1">Uncharacterized protein</fullName>
    </submittedName>
</protein>
<evidence type="ECO:0000313" key="2">
    <source>
        <dbReference type="EMBL" id="CEJ07828.1"/>
    </source>
</evidence>
<dbReference type="KEGG" id="aacx:DEACI_0702"/>
<organism evidence="1">
    <name type="scientific">Acididesulfobacillus acetoxydans</name>
    <dbReference type="NCBI Taxonomy" id="1561005"/>
    <lineage>
        <taxon>Bacteria</taxon>
        <taxon>Bacillati</taxon>
        <taxon>Bacillota</taxon>
        <taxon>Clostridia</taxon>
        <taxon>Eubacteriales</taxon>
        <taxon>Peptococcaceae</taxon>
        <taxon>Acididesulfobacillus</taxon>
    </lineage>
</organism>
<sequence>MNTKERSRSKSVWNKATFLIIGLKTPGFPRISLPVPLFVLEDFLGALGSFVWLGERVWRKWAYPYRGIPLPKNLHGVSTEILQDLRRHKGLRLVDVEASGVRVYLALK</sequence>
<evidence type="ECO:0000313" key="1">
    <source>
        <dbReference type="EMBL" id="CAA7600053.1"/>
    </source>
</evidence>
<evidence type="ECO:0000313" key="3">
    <source>
        <dbReference type="Proteomes" id="UP001071230"/>
    </source>
</evidence>
<dbReference type="Proteomes" id="UP001071230">
    <property type="component" value="Unassembled WGS sequence"/>
</dbReference>
<name>A0A8S0VVS3_9FIRM</name>
<dbReference type="Proteomes" id="UP000836597">
    <property type="component" value="Chromosome"/>
</dbReference>
<keyword evidence="3" id="KW-1185">Reference proteome</keyword>
<gene>
    <name evidence="1" type="ORF">DEACI_0702</name>
    <name evidence="2" type="ORF">DEACI_2294</name>
</gene>
<reference evidence="1" key="2">
    <citation type="submission" date="2020-01" db="EMBL/GenBank/DDBJ databases">
        <authorList>
            <person name="Hornung B."/>
        </authorList>
    </citation>
    <scope>NUCLEOTIDE SEQUENCE</scope>
    <source>
        <strain evidence="1">PacBioINE</strain>
    </source>
</reference>